<evidence type="ECO:0000313" key="3">
    <source>
        <dbReference type="Proteomes" id="UP001530293"/>
    </source>
</evidence>
<evidence type="ECO:0000313" key="2">
    <source>
        <dbReference type="EMBL" id="KAL3768458.1"/>
    </source>
</evidence>
<dbReference type="Gene3D" id="2.60.120.200">
    <property type="match status" value="1"/>
</dbReference>
<proteinExistence type="predicted"/>
<sequence length="985" mass="108982">MKFSPSSTAAVVALVAASSSSVAGQTCSGVSGSFILSDLKGACNYDKILSEYTNQVFNAAGATSCVASDLTAKEDLDGKLLAAMPGAASAEEAAMQLCKSMYDSATVTPFSDAADKGDDLQFEQMFYNGLSDWQDEVETVYENPDGTASSNLKTDAAKVNEFYLGPAKYGRVSWPGELPNFENCAANTAMCCWPKDRQANDGNGNCATPYDTNCVDKDPADNTNLCFANLNVSSQPFQSDKGFMAFPDDNAAGEGAIHCHGFAWDNNEYDASARYKANNLFYVSMYDHMYVRGYVKNIPGMPMCGCIEQMPIVTRSDCTQINLSEDWKLEYDGTNFLPTLTKVEIAFAACQGRNNRNNDLWAYVARLYDEKRVTPQQFGTVGRVITDDSQCYHAVEYAKHQKGYVTGYEHDKSKWTKVAGRDNMYERPPLGREALKKAFLTQTLTAPSSLEVTRFADGETPIIMRICPDCTATHRKIFYRRLTPIPANLDLLNNMLYYSGSAVEGNKWKVDFTLHSTYEDAVAGTKPWACPNDTFAYNAAFVGNCSPSGAQVTEQYSHWDWQPPPRFNVAYYINKPEDVGLQDYSDAIETTRDIEGFTELDIGYMPNTIGNSWEADGVIYMQGAGLDIWNQADSFHYLSQPYSGDIDVSVRVASFANPNWWAKAGIMLRANNDPNSPYAYMLLSGKEGVTSQNRHSTGRYSETVGSQYKTNPSQTTAWLRIVKKLEKFEFYRSENGIDWTLHSTDTIFFPDDEYRVGLAVSANDWWRTVEATFDNYSIEEYLFPTASPSLSSAPTAWDPLVDIGKPQRVGNYYKSNDGTIDYLQGSGTGLWGTSDSFSFLSTQELKANGSVEMFIKSFSWGNTYSRGGLMIRSNDDADSANVFLGAAGKGAGAVLQSRPTKGARTVHHAMNYVNWQNAMWVKLEYTAAGVVTASYKEKQTDTYKVLGTATMEMPGNTIQVGRAVSAGTTYQWAMETLETQFYTMS</sequence>
<keyword evidence="1" id="KW-0732">Signal</keyword>
<evidence type="ECO:0000256" key="1">
    <source>
        <dbReference type="SAM" id="SignalP"/>
    </source>
</evidence>
<gene>
    <name evidence="2" type="ORF">ACHAWU_002674</name>
</gene>
<reference evidence="2 3" key="1">
    <citation type="submission" date="2024-10" db="EMBL/GenBank/DDBJ databases">
        <title>Updated reference genomes for cyclostephanoid diatoms.</title>
        <authorList>
            <person name="Roberts W.R."/>
            <person name="Alverson A.J."/>
        </authorList>
    </citation>
    <scope>NUCLEOTIDE SEQUENCE [LARGE SCALE GENOMIC DNA]</scope>
    <source>
        <strain evidence="2 3">AJA232-27</strain>
    </source>
</reference>
<name>A0ABD3MZL7_9STRA</name>
<dbReference type="AlphaFoldDB" id="A0ABD3MZL7"/>
<keyword evidence="3" id="KW-1185">Reference proteome</keyword>
<accession>A0ABD3MZL7</accession>
<protein>
    <submittedName>
        <fullName evidence="2">Uncharacterized protein</fullName>
    </submittedName>
</protein>
<dbReference type="EMBL" id="JALLBG020000064">
    <property type="protein sequence ID" value="KAL3768458.1"/>
    <property type="molecule type" value="Genomic_DNA"/>
</dbReference>
<dbReference type="Proteomes" id="UP001530293">
    <property type="component" value="Unassembled WGS sequence"/>
</dbReference>
<dbReference type="SUPFAM" id="SSF49899">
    <property type="entry name" value="Concanavalin A-like lectins/glucanases"/>
    <property type="match status" value="1"/>
</dbReference>
<feature type="signal peptide" evidence="1">
    <location>
        <begin position="1"/>
        <end position="24"/>
    </location>
</feature>
<comment type="caution">
    <text evidence="2">The sequence shown here is derived from an EMBL/GenBank/DDBJ whole genome shotgun (WGS) entry which is preliminary data.</text>
</comment>
<feature type="chain" id="PRO_5044754242" evidence="1">
    <location>
        <begin position="25"/>
        <end position="985"/>
    </location>
</feature>
<dbReference type="InterPro" id="IPR013320">
    <property type="entry name" value="ConA-like_dom_sf"/>
</dbReference>
<organism evidence="2 3">
    <name type="scientific">Discostella pseudostelligera</name>
    <dbReference type="NCBI Taxonomy" id="259834"/>
    <lineage>
        <taxon>Eukaryota</taxon>
        <taxon>Sar</taxon>
        <taxon>Stramenopiles</taxon>
        <taxon>Ochrophyta</taxon>
        <taxon>Bacillariophyta</taxon>
        <taxon>Coscinodiscophyceae</taxon>
        <taxon>Thalassiosirophycidae</taxon>
        <taxon>Stephanodiscales</taxon>
        <taxon>Stephanodiscaceae</taxon>
        <taxon>Discostella</taxon>
    </lineage>
</organism>